<dbReference type="AlphaFoldDB" id="A0A6P4EFI3"/>
<sequence>MRLLSVSCLLIAILWLALFDGSNAECCNVVGKLEFIVIGGTCGQVNAKKTRNGCSLTICANGMPLVGTFCGVGSCNVFGCWCRGGCHKGNYAESFLQRNGHLNIQIISTKLVVKHW</sequence>
<dbReference type="OrthoDB" id="3737830at2759"/>
<proteinExistence type="predicted"/>
<evidence type="ECO:0000313" key="2">
    <source>
        <dbReference type="EnsemblMetazoa" id="XP_016976952.1"/>
    </source>
</evidence>
<evidence type="ECO:0000313" key="3">
    <source>
        <dbReference type="Proteomes" id="UP001652680"/>
    </source>
</evidence>
<dbReference type="InterPro" id="IPR025061">
    <property type="entry name" value="Diedel"/>
</dbReference>
<dbReference type="EnsemblMetazoa" id="XM_017121463.1">
    <property type="protein sequence ID" value="XP_016976952.1"/>
    <property type="gene ID" value="LOC108042951"/>
</dbReference>
<dbReference type="Proteomes" id="UP001652680">
    <property type="component" value="Unassembled WGS sequence"/>
</dbReference>
<dbReference type="RefSeq" id="XP_016976952.1">
    <property type="nucleotide sequence ID" value="XM_017121463.1"/>
</dbReference>
<keyword evidence="1" id="KW-0732">Signal</keyword>
<name>A0A6P4EFI3_DRORH</name>
<reference evidence="2" key="3">
    <citation type="submission" date="2025-05" db="UniProtKB">
        <authorList>
            <consortium name="EnsemblMetazoa"/>
        </authorList>
    </citation>
    <scope>IDENTIFICATION</scope>
</reference>
<accession>A0A6P4EFI3</accession>
<organism evidence="4">
    <name type="scientific">Drosophila rhopaloa</name>
    <name type="common">Fruit fly</name>
    <dbReference type="NCBI Taxonomy" id="1041015"/>
    <lineage>
        <taxon>Eukaryota</taxon>
        <taxon>Metazoa</taxon>
        <taxon>Ecdysozoa</taxon>
        <taxon>Arthropoda</taxon>
        <taxon>Hexapoda</taxon>
        <taxon>Insecta</taxon>
        <taxon>Pterygota</taxon>
        <taxon>Neoptera</taxon>
        <taxon>Endopterygota</taxon>
        <taxon>Diptera</taxon>
        <taxon>Brachycera</taxon>
        <taxon>Muscomorpha</taxon>
        <taxon>Ephydroidea</taxon>
        <taxon>Drosophilidae</taxon>
        <taxon>Drosophila</taxon>
        <taxon>Sophophora</taxon>
    </lineage>
</organism>
<reference evidence="4" key="2">
    <citation type="submission" date="2025-04" db="UniProtKB">
        <authorList>
            <consortium name="RefSeq"/>
        </authorList>
    </citation>
    <scope>IDENTIFICATION</scope>
</reference>
<keyword evidence="3" id="KW-1185">Reference proteome</keyword>
<dbReference type="GeneID" id="108042951"/>
<feature type="signal peptide" evidence="1">
    <location>
        <begin position="1"/>
        <end position="24"/>
    </location>
</feature>
<reference evidence="3" key="1">
    <citation type="journal article" date="2021" name="Elife">
        <title>Highly contiguous assemblies of 101 drosophilid genomes.</title>
        <authorList>
            <person name="Kim B.Y."/>
            <person name="Wang J.R."/>
            <person name="Miller D.E."/>
            <person name="Barmina O."/>
            <person name="Delaney E."/>
            <person name="Thompson A."/>
            <person name="Comeault A.A."/>
            <person name="Peede D."/>
            <person name="D'Agostino E.R."/>
            <person name="Pelaez J."/>
            <person name="Aguilar J.M."/>
            <person name="Haji D."/>
            <person name="Matsunaga T."/>
            <person name="Armstrong E.E."/>
            <person name="Zych M."/>
            <person name="Ogawa Y."/>
            <person name="Stamenkovic-Radak M."/>
            <person name="Jelic M."/>
            <person name="Veselinovic M.S."/>
            <person name="Tanaskovic M."/>
            <person name="Eric P."/>
            <person name="Gao J.J."/>
            <person name="Katoh T.K."/>
            <person name="Toda M.J."/>
            <person name="Watabe H."/>
            <person name="Watada M."/>
            <person name="Davis J.S."/>
            <person name="Moyle L.C."/>
            <person name="Manoli G."/>
            <person name="Bertolini E."/>
            <person name="Kostal V."/>
            <person name="Hawley R.S."/>
            <person name="Takahashi A."/>
            <person name="Jones C.D."/>
            <person name="Price D.K."/>
            <person name="Whiteman N."/>
            <person name="Kopp A."/>
            <person name="Matute D.R."/>
            <person name="Petrov D.A."/>
        </authorList>
    </citation>
    <scope>NUCLEOTIDE SEQUENCE [LARGE SCALE GENOMIC DNA]</scope>
</reference>
<evidence type="ECO:0000313" key="4">
    <source>
        <dbReference type="RefSeq" id="XP_016976952.1"/>
    </source>
</evidence>
<dbReference type="Pfam" id="PF13164">
    <property type="entry name" value="Diedel"/>
    <property type="match status" value="1"/>
</dbReference>
<protein>
    <submittedName>
        <fullName evidence="4">Protein Diedel</fullName>
    </submittedName>
</protein>
<dbReference type="Gene3D" id="3.30.70.2800">
    <property type="match status" value="1"/>
</dbReference>
<gene>
    <name evidence="4" type="primary">LOC108042951</name>
    <name evidence="2" type="synonym">108042951</name>
</gene>
<evidence type="ECO:0000256" key="1">
    <source>
        <dbReference type="SAM" id="SignalP"/>
    </source>
</evidence>
<feature type="chain" id="PRO_5028264330" evidence="1">
    <location>
        <begin position="25"/>
        <end position="116"/>
    </location>
</feature>
<dbReference type="OMA" id="FGCFCRG"/>